<name>A0AAU9K8C2_9CILI</name>
<evidence type="ECO:0000313" key="3">
    <source>
        <dbReference type="EMBL" id="CAG9333179.1"/>
    </source>
</evidence>
<accession>A0AAU9K8C2</accession>
<dbReference type="AlphaFoldDB" id="A0AAU9K8C2"/>
<organism evidence="3 4">
    <name type="scientific">Blepharisma stoltei</name>
    <dbReference type="NCBI Taxonomy" id="1481888"/>
    <lineage>
        <taxon>Eukaryota</taxon>
        <taxon>Sar</taxon>
        <taxon>Alveolata</taxon>
        <taxon>Ciliophora</taxon>
        <taxon>Postciliodesmatophora</taxon>
        <taxon>Heterotrichea</taxon>
        <taxon>Heterotrichida</taxon>
        <taxon>Blepharismidae</taxon>
        <taxon>Blepharisma</taxon>
    </lineage>
</organism>
<evidence type="ECO:0000313" key="4">
    <source>
        <dbReference type="Proteomes" id="UP001162131"/>
    </source>
</evidence>
<dbReference type="SMART" id="SM00225">
    <property type="entry name" value="BTB"/>
    <property type="match status" value="1"/>
</dbReference>
<dbReference type="Pfam" id="PF00651">
    <property type="entry name" value="BTB"/>
    <property type="match status" value="1"/>
</dbReference>
<feature type="region of interest" description="Disordered" evidence="1">
    <location>
        <begin position="221"/>
        <end position="252"/>
    </location>
</feature>
<proteinExistence type="predicted"/>
<evidence type="ECO:0000256" key="1">
    <source>
        <dbReference type="SAM" id="MobiDB-lite"/>
    </source>
</evidence>
<sequence>MEKVPEQRLGLQSFAGKEFLADVTLSVGDANYKAHKIVLAAASEYFYRTFQDPSKNAIQVPEPIEPKTAIMRPKDVFPTILKYIYSNQSTQCFGPDNLNATTGFTIFSMAHILEIQSLVEYTGHFIADSLLNAENGADILYEGIKYDSKSLISASLEKIIQNFELISRKPSGIESLTNLPCEYVKLICQSNELNVKSEGIVYAFICSYLMKRENLEVKEEIKKEEEKSKAKEEGKKEESKKKEAEEEKQPQAKIEDVKEIAKNKLEIKKLTDQDKLELLEKIRWPFLTHAELLQAATNQLIAVGKDLVLEGLSVQLSAHEKGTVKPYSYRVSRNPRKSYKDLEKPETKEKVVDELNDIDLRNPQDEDEKQDIPQAQTQKEEPWNWPTQLLRQSLPTFNPKFSPPKPPQKFAQSFRLPNEKNKLENPTEFVYSYDFDENGAIYFLATNGKSTAWANPHISGQVQVFASSIGYGRLEDFVGRSVTNLRTLNEIGSFFGIDFGPGKLLMPTSYTIRNRNSSSHVCLNWQLEGSVNKTDWTVLDRRIHYSGDIQYDSNLEGERQALKQRGATSTWGIELNANDLKIKGYRCFRIVQIDRNSSGSYNLALSGFEIYGYASGKWI</sequence>
<evidence type="ECO:0000259" key="2">
    <source>
        <dbReference type="PROSITE" id="PS50097"/>
    </source>
</evidence>
<dbReference type="PROSITE" id="PS50097">
    <property type="entry name" value="BTB"/>
    <property type="match status" value="1"/>
</dbReference>
<dbReference type="PANTHER" id="PTHR47457">
    <property type="entry name" value="OS05G0345500 PROTEIN"/>
    <property type="match status" value="1"/>
</dbReference>
<dbReference type="Gene3D" id="3.30.710.10">
    <property type="entry name" value="Potassium Channel Kv1.1, Chain A"/>
    <property type="match status" value="1"/>
</dbReference>
<protein>
    <recommendedName>
        <fullName evidence="2">BTB domain-containing protein</fullName>
    </recommendedName>
</protein>
<dbReference type="EMBL" id="CAJZBQ010000056">
    <property type="protein sequence ID" value="CAG9333179.1"/>
    <property type="molecule type" value="Genomic_DNA"/>
</dbReference>
<feature type="domain" description="BTB" evidence="2">
    <location>
        <begin position="21"/>
        <end position="88"/>
    </location>
</feature>
<gene>
    <name evidence="3" type="ORF">BSTOLATCC_MIC57998</name>
</gene>
<comment type="caution">
    <text evidence="3">The sequence shown here is derived from an EMBL/GenBank/DDBJ whole genome shotgun (WGS) entry which is preliminary data.</text>
</comment>
<reference evidence="3" key="1">
    <citation type="submission" date="2021-09" db="EMBL/GenBank/DDBJ databases">
        <authorList>
            <consortium name="AG Swart"/>
            <person name="Singh M."/>
            <person name="Singh A."/>
            <person name="Seah K."/>
            <person name="Emmerich C."/>
        </authorList>
    </citation>
    <scope>NUCLEOTIDE SEQUENCE</scope>
    <source>
        <strain evidence="3">ATCC30299</strain>
    </source>
</reference>
<dbReference type="Gene3D" id="1.25.40.420">
    <property type="match status" value="1"/>
</dbReference>
<dbReference type="CDD" id="cd18186">
    <property type="entry name" value="BTB_POZ_ZBTB_KLHL-like"/>
    <property type="match status" value="1"/>
</dbReference>
<feature type="region of interest" description="Disordered" evidence="1">
    <location>
        <begin position="357"/>
        <end position="380"/>
    </location>
</feature>
<dbReference type="Proteomes" id="UP001162131">
    <property type="component" value="Unassembled WGS sequence"/>
</dbReference>
<keyword evidence="4" id="KW-1185">Reference proteome</keyword>
<dbReference type="SUPFAM" id="SSF54695">
    <property type="entry name" value="POZ domain"/>
    <property type="match status" value="1"/>
</dbReference>
<dbReference type="InterPro" id="IPR011333">
    <property type="entry name" value="SKP1/BTB/POZ_sf"/>
</dbReference>
<dbReference type="InterPro" id="IPR000210">
    <property type="entry name" value="BTB/POZ_dom"/>
</dbReference>
<dbReference type="PANTHER" id="PTHR47457:SF1">
    <property type="entry name" value="BTB DOMAIN-CONTAINING PROTEIN-RELATED"/>
    <property type="match status" value="1"/>
</dbReference>